<name>A0ABT5SP33_9PSEU</name>
<keyword evidence="3" id="KW-1185">Reference proteome</keyword>
<dbReference type="InterPro" id="IPR011335">
    <property type="entry name" value="Restrct_endonuc-II-like"/>
</dbReference>
<protein>
    <submittedName>
        <fullName evidence="2">DUF559 domain-containing protein</fullName>
    </submittedName>
</protein>
<evidence type="ECO:0000313" key="2">
    <source>
        <dbReference type="EMBL" id="MDD7964602.1"/>
    </source>
</evidence>
<dbReference type="RefSeq" id="WP_274199155.1">
    <property type="nucleotide sequence ID" value="NZ_JAQZAO010000002.1"/>
</dbReference>
<gene>
    <name evidence="2" type="ORF">PGB27_04505</name>
</gene>
<sequence length="61" mass="6667">MLVEVDGWAYHRELPAFRRDHARQNALVLAGWTVLRVDWHALDADPAAVLATITAATATAA</sequence>
<dbReference type="Gene3D" id="3.40.960.10">
    <property type="entry name" value="VSR Endonuclease"/>
    <property type="match status" value="1"/>
</dbReference>
<dbReference type="Pfam" id="PF04480">
    <property type="entry name" value="DUF559"/>
    <property type="match status" value="1"/>
</dbReference>
<dbReference type="SUPFAM" id="SSF52980">
    <property type="entry name" value="Restriction endonuclease-like"/>
    <property type="match status" value="1"/>
</dbReference>
<accession>A0ABT5SP33</accession>
<evidence type="ECO:0000313" key="3">
    <source>
        <dbReference type="Proteomes" id="UP001300763"/>
    </source>
</evidence>
<dbReference type="Proteomes" id="UP001300763">
    <property type="component" value="Unassembled WGS sequence"/>
</dbReference>
<dbReference type="EMBL" id="JAQZAO010000002">
    <property type="protein sequence ID" value="MDD7964602.1"/>
    <property type="molecule type" value="Genomic_DNA"/>
</dbReference>
<feature type="domain" description="DUF559" evidence="1">
    <location>
        <begin position="2"/>
        <end position="56"/>
    </location>
</feature>
<dbReference type="InterPro" id="IPR007569">
    <property type="entry name" value="DUF559"/>
</dbReference>
<evidence type="ECO:0000259" key="1">
    <source>
        <dbReference type="Pfam" id="PF04480"/>
    </source>
</evidence>
<proteinExistence type="predicted"/>
<comment type="caution">
    <text evidence="2">The sequence shown here is derived from an EMBL/GenBank/DDBJ whole genome shotgun (WGS) entry which is preliminary data.</text>
</comment>
<organism evidence="2 3">
    <name type="scientific">Actinomycetospora lemnae</name>
    <dbReference type="NCBI Taxonomy" id="3019891"/>
    <lineage>
        <taxon>Bacteria</taxon>
        <taxon>Bacillati</taxon>
        <taxon>Actinomycetota</taxon>
        <taxon>Actinomycetes</taxon>
        <taxon>Pseudonocardiales</taxon>
        <taxon>Pseudonocardiaceae</taxon>
        <taxon>Actinomycetospora</taxon>
    </lineage>
</organism>
<reference evidence="2 3" key="1">
    <citation type="submission" date="2023-02" db="EMBL/GenBank/DDBJ databases">
        <title>Genome sequencing required for Actinomycetospora new species description.</title>
        <authorList>
            <person name="Saimee Y."/>
            <person name="Duangmal K."/>
        </authorList>
    </citation>
    <scope>NUCLEOTIDE SEQUENCE [LARGE SCALE GENOMIC DNA]</scope>
    <source>
        <strain evidence="2 3">DW7H6</strain>
    </source>
</reference>